<sequence>MQSLWTTFPPQLVLAGSTLYVSQGSIYGLDTRTGKVRRQYAVSGSAALAFARGTLYLNVNRHPDSSVQAVRAHDSWALWSYQVAGPLAHAPTLARDGVYVSTTEGVLYALQARNGRLLWQQAVGGTSAAQWPTVAALIGRVLCVGAKSGPDSILSAYQPADGALLWSSHLSGTWFSLPIGAAGRVYISDNNGEVSAFRLRDGQLLWQTAVAAEVQSTAYLSMRPSSIVLLPASSPEP</sequence>
<feature type="domain" description="Pyrrolo-quinoline quinone repeat" evidence="1">
    <location>
        <begin position="13"/>
        <end position="127"/>
    </location>
</feature>
<dbReference type="InterPro" id="IPR018391">
    <property type="entry name" value="PQQ_b-propeller_rpt"/>
</dbReference>
<dbReference type="InterPro" id="IPR011047">
    <property type="entry name" value="Quinoprotein_ADH-like_sf"/>
</dbReference>
<dbReference type="EMBL" id="AP019377">
    <property type="protein sequence ID" value="BBH92026.1"/>
    <property type="molecule type" value="Genomic_DNA"/>
</dbReference>
<dbReference type="SUPFAM" id="SSF50998">
    <property type="entry name" value="Quinoprotein alcohol dehydrogenase-like"/>
    <property type="match status" value="1"/>
</dbReference>
<dbReference type="PANTHER" id="PTHR34512:SF30">
    <property type="entry name" value="OUTER MEMBRANE PROTEIN ASSEMBLY FACTOR BAMB"/>
    <property type="match status" value="1"/>
</dbReference>
<dbReference type="InterPro" id="IPR002372">
    <property type="entry name" value="PQQ_rpt_dom"/>
</dbReference>
<dbReference type="Gene3D" id="2.130.10.10">
    <property type="entry name" value="YVTN repeat-like/Quinoprotein amine dehydrogenase"/>
    <property type="match status" value="1"/>
</dbReference>
<evidence type="ECO:0000313" key="2">
    <source>
        <dbReference type="EMBL" id="BBH92026.1"/>
    </source>
</evidence>
<dbReference type="AlphaFoldDB" id="A0A455SWS4"/>
<protein>
    <recommendedName>
        <fullName evidence="1">Pyrrolo-quinoline quinone repeat domain-containing protein</fullName>
    </recommendedName>
</protein>
<dbReference type="InterPro" id="IPR015943">
    <property type="entry name" value="WD40/YVTN_repeat-like_dom_sf"/>
</dbReference>
<reference evidence="2" key="1">
    <citation type="submission" date="2018-12" db="EMBL/GenBank/DDBJ databases">
        <title>Novel natural products biosynthetic potential of the class Ktedonobacteria.</title>
        <authorList>
            <person name="Zheng Y."/>
            <person name="Saitou A."/>
            <person name="Wang C.M."/>
            <person name="Toyoda A."/>
            <person name="Minakuchi Y."/>
            <person name="Sekiguchi Y."/>
            <person name="Ueda K."/>
            <person name="Takano H."/>
            <person name="Sakai Y."/>
            <person name="Yokota A."/>
            <person name="Yabe S."/>
        </authorList>
    </citation>
    <scope>NUCLEOTIDE SEQUENCE</scope>
    <source>
        <strain evidence="2">A3-2</strain>
    </source>
</reference>
<accession>A0A455SWS4</accession>
<dbReference type="SMART" id="SM00564">
    <property type="entry name" value="PQQ"/>
    <property type="match status" value="3"/>
</dbReference>
<dbReference type="Pfam" id="PF13360">
    <property type="entry name" value="PQQ_2"/>
    <property type="match status" value="2"/>
</dbReference>
<proteinExistence type="predicted"/>
<dbReference type="PANTHER" id="PTHR34512">
    <property type="entry name" value="CELL SURFACE PROTEIN"/>
    <property type="match status" value="1"/>
</dbReference>
<feature type="domain" description="Pyrrolo-quinoline quinone repeat" evidence="1">
    <location>
        <begin position="154"/>
        <end position="225"/>
    </location>
</feature>
<evidence type="ECO:0000259" key="1">
    <source>
        <dbReference type="Pfam" id="PF13360"/>
    </source>
</evidence>
<name>A0A455SWS4_9CHLR</name>
<gene>
    <name evidence="2" type="ORF">KTA_02250</name>
</gene>
<organism evidence="2">
    <name type="scientific">Thermogemmatispora argillosa</name>
    <dbReference type="NCBI Taxonomy" id="2045280"/>
    <lineage>
        <taxon>Bacteria</taxon>
        <taxon>Bacillati</taxon>
        <taxon>Chloroflexota</taxon>
        <taxon>Ktedonobacteria</taxon>
        <taxon>Thermogemmatisporales</taxon>
        <taxon>Thermogemmatisporaceae</taxon>
        <taxon>Thermogemmatispora</taxon>
    </lineage>
</organism>